<dbReference type="PROSITE" id="PS00859">
    <property type="entry name" value="GTP_CYCLOHYDROL_1_1"/>
    <property type="match status" value="1"/>
</dbReference>
<dbReference type="UniPathway" id="UPA00848">
    <property type="reaction ID" value="UER00151"/>
</dbReference>
<comment type="similarity">
    <text evidence="3 6">Belongs to the GTP cyclohydrolase I family.</text>
</comment>
<evidence type="ECO:0000256" key="5">
    <source>
        <dbReference type="ARBA" id="ARBA00022801"/>
    </source>
</evidence>
<dbReference type="OrthoDB" id="9801207at2"/>
<reference evidence="8 9" key="1">
    <citation type="submission" date="2019-06" db="EMBL/GenBank/DDBJ databases">
        <title>Sequencing the genomes of 1000 actinobacteria strains.</title>
        <authorList>
            <person name="Klenk H.-P."/>
        </authorList>
    </citation>
    <scope>NUCLEOTIDE SEQUENCE [LARGE SCALE GENOMIC DNA]</scope>
    <source>
        <strain evidence="8 9">DSM 26477</strain>
    </source>
</reference>
<dbReference type="InterPro" id="IPR043133">
    <property type="entry name" value="GTP-CH-I_C/QueF"/>
</dbReference>
<keyword evidence="6" id="KW-0479">Metal-binding</keyword>
<dbReference type="FunFam" id="3.30.1130.10:FF:000001">
    <property type="entry name" value="GTP cyclohydrolase 1"/>
    <property type="match status" value="1"/>
</dbReference>
<evidence type="ECO:0000256" key="3">
    <source>
        <dbReference type="ARBA" id="ARBA00008085"/>
    </source>
</evidence>
<dbReference type="Proteomes" id="UP000317998">
    <property type="component" value="Unassembled WGS sequence"/>
</dbReference>
<evidence type="ECO:0000256" key="2">
    <source>
        <dbReference type="ARBA" id="ARBA00005080"/>
    </source>
</evidence>
<dbReference type="PANTHER" id="PTHR11109">
    <property type="entry name" value="GTP CYCLOHYDROLASE I"/>
    <property type="match status" value="1"/>
</dbReference>
<dbReference type="InterPro" id="IPR018234">
    <property type="entry name" value="GTP_CycHdrlase_I_CS"/>
</dbReference>
<name>A0A542Y1M6_9MICO</name>
<dbReference type="GO" id="GO:0008270">
    <property type="term" value="F:zinc ion binding"/>
    <property type="evidence" value="ECO:0007669"/>
    <property type="project" value="UniProtKB-UniRule"/>
</dbReference>
<feature type="domain" description="GTP cyclohydrolase I" evidence="7">
    <location>
        <begin position="23"/>
        <end position="201"/>
    </location>
</feature>
<dbReference type="NCBIfam" id="NF006825">
    <property type="entry name" value="PRK09347.1-2"/>
    <property type="match status" value="1"/>
</dbReference>
<proteinExistence type="inferred from homology"/>
<gene>
    <name evidence="6" type="primary">folE</name>
    <name evidence="8" type="ORF">FB562_2573</name>
</gene>
<keyword evidence="5 6" id="KW-0378">Hydrolase</keyword>
<dbReference type="GO" id="GO:0006729">
    <property type="term" value="P:tetrahydrobiopterin biosynthetic process"/>
    <property type="evidence" value="ECO:0007669"/>
    <property type="project" value="TreeGrafter"/>
</dbReference>
<keyword evidence="6" id="KW-0862">Zinc</keyword>
<evidence type="ECO:0000256" key="6">
    <source>
        <dbReference type="HAMAP-Rule" id="MF_00223"/>
    </source>
</evidence>
<evidence type="ECO:0000256" key="1">
    <source>
        <dbReference type="ARBA" id="ARBA00001052"/>
    </source>
</evidence>
<evidence type="ECO:0000256" key="4">
    <source>
        <dbReference type="ARBA" id="ARBA00022563"/>
    </source>
</evidence>
<dbReference type="NCBIfam" id="NF006826">
    <property type="entry name" value="PRK09347.1-3"/>
    <property type="match status" value="1"/>
</dbReference>
<keyword evidence="6" id="KW-0342">GTP-binding</keyword>
<organism evidence="8 9">
    <name type="scientific">Homoserinimonas aerilata</name>
    <dbReference type="NCBI Taxonomy" id="1162970"/>
    <lineage>
        <taxon>Bacteria</taxon>
        <taxon>Bacillati</taxon>
        <taxon>Actinomycetota</taxon>
        <taxon>Actinomycetes</taxon>
        <taxon>Micrococcales</taxon>
        <taxon>Microbacteriaceae</taxon>
        <taxon>Homoserinimonas</taxon>
    </lineage>
</organism>
<evidence type="ECO:0000259" key="7">
    <source>
        <dbReference type="Pfam" id="PF01227"/>
    </source>
</evidence>
<dbReference type="PANTHER" id="PTHR11109:SF7">
    <property type="entry name" value="GTP CYCLOHYDROLASE 1"/>
    <property type="match status" value="1"/>
</dbReference>
<dbReference type="GO" id="GO:0005525">
    <property type="term" value="F:GTP binding"/>
    <property type="evidence" value="ECO:0007669"/>
    <property type="project" value="UniProtKB-KW"/>
</dbReference>
<keyword evidence="4 6" id="KW-0554">One-carbon metabolism</keyword>
<evidence type="ECO:0000313" key="8">
    <source>
        <dbReference type="EMBL" id="TQL41986.1"/>
    </source>
</evidence>
<dbReference type="SUPFAM" id="SSF55620">
    <property type="entry name" value="Tetrahydrobiopterin biosynthesis enzymes-like"/>
    <property type="match status" value="1"/>
</dbReference>
<dbReference type="EMBL" id="VFOM01000004">
    <property type="protein sequence ID" value="TQL41986.1"/>
    <property type="molecule type" value="Genomic_DNA"/>
</dbReference>
<keyword evidence="6" id="KW-0547">Nucleotide-binding</keyword>
<dbReference type="InterPro" id="IPR043134">
    <property type="entry name" value="GTP-CH-I_N"/>
</dbReference>
<comment type="pathway">
    <text evidence="2 6">Cofactor biosynthesis; 7,8-dihydroneopterin triphosphate biosynthesis; 7,8-dihydroneopterin triphosphate from GTP: step 1/1.</text>
</comment>
<comment type="catalytic activity">
    <reaction evidence="1 6">
        <text>GTP + H2O = 7,8-dihydroneopterin 3'-triphosphate + formate + H(+)</text>
        <dbReference type="Rhea" id="RHEA:17473"/>
        <dbReference type="ChEBI" id="CHEBI:15377"/>
        <dbReference type="ChEBI" id="CHEBI:15378"/>
        <dbReference type="ChEBI" id="CHEBI:15740"/>
        <dbReference type="ChEBI" id="CHEBI:37565"/>
        <dbReference type="ChEBI" id="CHEBI:58462"/>
        <dbReference type="EC" id="3.5.4.16"/>
    </reaction>
</comment>
<sequence>MAGASGTGVDGSPARSGVDRPRIEAAVLELLAAIGEDTARPGLASTPARVAEAYSEFFSGLSVDPVSHLADSVELEPDELGELVLLRGIEFRSICEHHLLPFLGVAHVAYVPRTRVVGLGRLPRVVDTLASRPQLQERLGEEIADALQEGLDPRGVLVVLDASHGCVVSRGVRQVHSSTLTVASRGELDDPAQRAAVLSLIGSSPAGGGVAAHDPVDGSRG</sequence>
<evidence type="ECO:0000313" key="9">
    <source>
        <dbReference type="Proteomes" id="UP000317998"/>
    </source>
</evidence>
<dbReference type="InterPro" id="IPR020602">
    <property type="entry name" value="GTP_CycHdrlase_I_dom"/>
</dbReference>
<dbReference type="Gene3D" id="3.30.1130.10">
    <property type="match status" value="1"/>
</dbReference>
<comment type="subunit">
    <text evidence="6">Homopolymer.</text>
</comment>
<feature type="binding site" evidence="6">
    <location>
        <position position="95"/>
    </location>
    <ligand>
        <name>Zn(2+)</name>
        <dbReference type="ChEBI" id="CHEBI:29105"/>
    </ligand>
</feature>
<dbReference type="InterPro" id="IPR001474">
    <property type="entry name" value="GTP_CycHdrlase_I"/>
</dbReference>
<feature type="binding site" evidence="6">
    <location>
        <position position="98"/>
    </location>
    <ligand>
        <name>Zn(2+)</name>
        <dbReference type="ChEBI" id="CHEBI:29105"/>
    </ligand>
</feature>
<dbReference type="GO" id="GO:0003934">
    <property type="term" value="F:GTP cyclohydrolase I activity"/>
    <property type="evidence" value="ECO:0007669"/>
    <property type="project" value="UniProtKB-UniRule"/>
</dbReference>
<comment type="caution">
    <text evidence="8">The sequence shown here is derived from an EMBL/GenBank/DDBJ whole genome shotgun (WGS) entry which is preliminary data.</text>
</comment>
<dbReference type="FunFam" id="1.10.286.10:FF:000001">
    <property type="entry name" value="GTP cyclohydrolase 1"/>
    <property type="match status" value="1"/>
</dbReference>
<dbReference type="AlphaFoldDB" id="A0A542Y1M6"/>
<keyword evidence="9" id="KW-1185">Reference proteome</keyword>
<dbReference type="RefSeq" id="WP_141881677.1">
    <property type="nucleotide sequence ID" value="NZ_VFOM01000004.1"/>
</dbReference>
<dbReference type="Gene3D" id="1.10.286.10">
    <property type="match status" value="1"/>
</dbReference>
<dbReference type="GO" id="GO:0005737">
    <property type="term" value="C:cytoplasm"/>
    <property type="evidence" value="ECO:0007669"/>
    <property type="project" value="TreeGrafter"/>
</dbReference>
<dbReference type="Pfam" id="PF01227">
    <property type="entry name" value="GTP_cyclohydroI"/>
    <property type="match status" value="1"/>
</dbReference>
<accession>A0A542Y1M6</accession>
<protein>
    <recommendedName>
        <fullName evidence="6">GTP cyclohydrolase 1</fullName>
        <ecNumber evidence="6">3.5.4.16</ecNumber>
    </recommendedName>
    <alternativeName>
        <fullName evidence="6">GTP cyclohydrolase I</fullName>
        <shortName evidence="6">GTP-CH-I</shortName>
    </alternativeName>
</protein>
<dbReference type="EC" id="3.5.4.16" evidence="6"/>
<feature type="binding site" evidence="6">
    <location>
        <position position="166"/>
    </location>
    <ligand>
        <name>Zn(2+)</name>
        <dbReference type="ChEBI" id="CHEBI:29105"/>
    </ligand>
</feature>
<dbReference type="GO" id="GO:0006730">
    <property type="term" value="P:one-carbon metabolic process"/>
    <property type="evidence" value="ECO:0007669"/>
    <property type="project" value="UniProtKB-UniRule"/>
</dbReference>
<dbReference type="GO" id="GO:0046654">
    <property type="term" value="P:tetrahydrofolate biosynthetic process"/>
    <property type="evidence" value="ECO:0007669"/>
    <property type="project" value="UniProtKB-UniRule"/>
</dbReference>
<dbReference type="HAMAP" id="MF_00223">
    <property type="entry name" value="FolE"/>
    <property type="match status" value="1"/>
</dbReference>